<dbReference type="CDD" id="cd17316">
    <property type="entry name" value="MFS_SV2_like"/>
    <property type="match status" value="1"/>
</dbReference>
<evidence type="ECO:0000256" key="5">
    <source>
        <dbReference type="SAM" id="Phobius"/>
    </source>
</evidence>
<evidence type="ECO:0000256" key="2">
    <source>
        <dbReference type="ARBA" id="ARBA00022692"/>
    </source>
</evidence>
<dbReference type="GO" id="GO:0005886">
    <property type="term" value="C:plasma membrane"/>
    <property type="evidence" value="ECO:0007669"/>
    <property type="project" value="TreeGrafter"/>
</dbReference>
<feature type="transmembrane region" description="Helical" evidence="5">
    <location>
        <begin position="316"/>
        <end position="335"/>
    </location>
</feature>
<dbReference type="EMBL" id="CAESAN010000147">
    <property type="protein sequence ID" value="CAB4346733.1"/>
    <property type="molecule type" value="Genomic_DNA"/>
</dbReference>
<dbReference type="SUPFAM" id="SSF103473">
    <property type="entry name" value="MFS general substrate transporter"/>
    <property type="match status" value="1"/>
</dbReference>
<feature type="transmembrane region" description="Helical" evidence="5">
    <location>
        <begin position="284"/>
        <end position="304"/>
    </location>
</feature>
<protein>
    <submittedName>
        <fullName evidence="7">Unannotated protein</fullName>
    </submittedName>
</protein>
<reference evidence="7" key="1">
    <citation type="submission" date="2020-05" db="EMBL/GenBank/DDBJ databases">
        <authorList>
            <person name="Chiriac C."/>
            <person name="Salcher M."/>
            <person name="Ghai R."/>
            <person name="Kavagutti S V."/>
        </authorList>
    </citation>
    <scope>NUCLEOTIDE SEQUENCE</scope>
</reference>
<feature type="transmembrane region" description="Helical" evidence="5">
    <location>
        <begin position="381"/>
        <end position="398"/>
    </location>
</feature>
<dbReference type="PANTHER" id="PTHR23508">
    <property type="entry name" value="CARBOXYLIC ACID TRANSPORTER PROTEIN HOMOLOG"/>
    <property type="match status" value="1"/>
</dbReference>
<evidence type="ECO:0000256" key="1">
    <source>
        <dbReference type="ARBA" id="ARBA00004141"/>
    </source>
</evidence>
<sequence>MTDTAASGILDRLDALRVWPYPRRVLVALGAAYFFAFYDVVNIGDVLPVIEKQFDISSETAAYAITIGLLGYVVGSLADAVVSDRVGRRPALLISIAMFTVGALITAFAGSFPVILVGRFITGMGIGAEIAAAAAYLNGISPTRMRGNAGCRAVVWGYVGIAITPFIAVAVVPNFTDGWRAMFLIAAVGGLAMIPLRLGLPESPRWLLQNGREDEALARVEEAEAFAATQGPPPPETELKPAEALRGFWVSAALFLAVWLIYYVGNYGWLTLAPTMLTHEGFSLTTSLSFLCVTGIGLVVGALGSVRYSERFERKFTISISLVVFAVALAVIGVAPVAAVIVVFGFIVSLTIGFAVPLMYVNTAEQFSSQLRARGVSMGDGLGHIGGAAAPLLILPAAAVSFFWGMSVMAVTGLIAAVLILFGQKMTGRSMD</sequence>
<dbReference type="InterPro" id="IPR005828">
    <property type="entry name" value="MFS_sugar_transport-like"/>
</dbReference>
<feature type="transmembrane region" description="Helical" evidence="5">
    <location>
        <begin position="21"/>
        <end position="41"/>
    </location>
</feature>
<dbReference type="PROSITE" id="PS50850">
    <property type="entry name" value="MFS"/>
    <property type="match status" value="1"/>
</dbReference>
<accession>A0A6J6A4X1</accession>
<keyword evidence="2 5" id="KW-0812">Transmembrane</keyword>
<gene>
    <name evidence="7" type="ORF">UFOPK3547_01451</name>
</gene>
<feature type="transmembrane region" description="Helical" evidence="5">
    <location>
        <begin position="247"/>
        <end position="264"/>
    </location>
</feature>
<name>A0A6J6A4X1_9ZZZZ</name>
<evidence type="ECO:0000256" key="4">
    <source>
        <dbReference type="ARBA" id="ARBA00023136"/>
    </source>
</evidence>
<feature type="domain" description="Major facilitator superfamily (MFS) profile" evidence="6">
    <location>
        <begin position="25"/>
        <end position="425"/>
    </location>
</feature>
<dbReference type="Pfam" id="PF00083">
    <property type="entry name" value="Sugar_tr"/>
    <property type="match status" value="1"/>
</dbReference>
<evidence type="ECO:0000313" key="7">
    <source>
        <dbReference type="EMBL" id="CAB4346733.1"/>
    </source>
</evidence>
<keyword evidence="4 5" id="KW-0472">Membrane</keyword>
<feature type="transmembrane region" description="Helical" evidence="5">
    <location>
        <begin position="116"/>
        <end position="137"/>
    </location>
</feature>
<dbReference type="GO" id="GO:0046943">
    <property type="term" value="F:carboxylic acid transmembrane transporter activity"/>
    <property type="evidence" value="ECO:0007669"/>
    <property type="project" value="TreeGrafter"/>
</dbReference>
<comment type="subcellular location">
    <subcellularLocation>
        <location evidence="1">Membrane</location>
        <topology evidence="1">Multi-pass membrane protein</topology>
    </subcellularLocation>
</comment>
<evidence type="ECO:0000259" key="6">
    <source>
        <dbReference type="PROSITE" id="PS50850"/>
    </source>
</evidence>
<dbReference type="InterPro" id="IPR020846">
    <property type="entry name" value="MFS_dom"/>
</dbReference>
<feature type="transmembrane region" description="Helical" evidence="5">
    <location>
        <begin position="149"/>
        <end position="172"/>
    </location>
</feature>
<dbReference type="AlphaFoldDB" id="A0A6J6A4X1"/>
<dbReference type="Gene3D" id="1.20.1250.20">
    <property type="entry name" value="MFS general substrate transporter like domains"/>
    <property type="match status" value="1"/>
</dbReference>
<dbReference type="PANTHER" id="PTHR23508:SF10">
    <property type="entry name" value="CARBOXYLIC ACID TRANSPORTER PROTEIN HOMOLOG"/>
    <property type="match status" value="1"/>
</dbReference>
<organism evidence="7">
    <name type="scientific">freshwater metagenome</name>
    <dbReference type="NCBI Taxonomy" id="449393"/>
    <lineage>
        <taxon>unclassified sequences</taxon>
        <taxon>metagenomes</taxon>
        <taxon>ecological metagenomes</taxon>
    </lineage>
</organism>
<evidence type="ECO:0000256" key="3">
    <source>
        <dbReference type="ARBA" id="ARBA00022989"/>
    </source>
</evidence>
<keyword evidence="3 5" id="KW-1133">Transmembrane helix</keyword>
<feature type="transmembrane region" description="Helical" evidence="5">
    <location>
        <begin position="178"/>
        <end position="200"/>
    </location>
</feature>
<feature type="transmembrane region" description="Helical" evidence="5">
    <location>
        <begin position="404"/>
        <end position="422"/>
    </location>
</feature>
<dbReference type="InterPro" id="IPR036259">
    <property type="entry name" value="MFS_trans_sf"/>
</dbReference>
<proteinExistence type="predicted"/>
<feature type="transmembrane region" description="Helical" evidence="5">
    <location>
        <begin position="61"/>
        <end position="82"/>
    </location>
</feature>
<feature type="transmembrane region" description="Helical" evidence="5">
    <location>
        <begin position="341"/>
        <end position="361"/>
    </location>
</feature>
<feature type="transmembrane region" description="Helical" evidence="5">
    <location>
        <begin position="91"/>
        <end position="110"/>
    </location>
</feature>